<keyword evidence="2" id="KW-0479">Metal-binding</keyword>
<accession>A0A1F7RYA1</accession>
<dbReference type="InterPro" id="IPR050572">
    <property type="entry name" value="Fe-S_Ferredoxin"/>
</dbReference>
<dbReference type="PANTHER" id="PTHR43687:SF1">
    <property type="entry name" value="FERREDOXIN III"/>
    <property type="match status" value="1"/>
</dbReference>
<dbReference type="SUPFAM" id="SSF54862">
    <property type="entry name" value="4Fe-4S ferredoxins"/>
    <property type="match status" value="1"/>
</dbReference>
<dbReference type="InterPro" id="IPR017900">
    <property type="entry name" value="4Fe4S_Fe_S_CS"/>
</dbReference>
<keyword evidence="4" id="KW-0411">Iron-sulfur</keyword>
<evidence type="ECO:0000259" key="5">
    <source>
        <dbReference type="PROSITE" id="PS51379"/>
    </source>
</evidence>
<dbReference type="PROSITE" id="PS00198">
    <property type="entry name" value="4FE4S_FER_1"/>
    <property type="match status" value="2"/>
</dbReference>
<organism evidence="6 7">
    <name type="scientific">Candidatus Schekmanbacteria bacterium RBG_13_48_7</name>
    <dbReference type="NCBI Taxonomy" id="1817878"/>
    <lineage>
        <taxon>Bacteria</taxon>
        <taxon>Candidatus Schekmaniibacteriota</taxon>
    </lineage>
</organism>
<gene>
    <name evidence="6" type="ORF">A2161_15020</name>
</gene>
<keyword evidence="1" id="KW-0004">4Fe-4S</keyword>
<evidence type="ECO:0000313" key="7">
    <source>
        <dbReference type="Proteomes" id="UP000179266"/>
    </source>
</evidence>
<dbReference type="PROSITE" id="PS51379">
    <property type="entry name" value="4FE4S_FER_2"/>
    <property type="match status" value="2"/>
</dbReference>
<dbReference type="EMBL" id="MGDD01000159">
    <property type="protein sequence ID" value="OGL45837.1"/>
    <property type="molecule type" value="Genomic_DNA"/>
</dbReference>
<name>A0A1F7RYA1_9BACT</name>
<evidence type="ECO:0000256" key="2">
    <source>
        <dbReference type="ARBA" id="ARBA00022723"/>
    </source>
</evidence>
<dbReference type="Gene3D" id="3.30.70.20">
    <property type="match status" value="2"/>
</dbReference>
<comment type="caution">
    <text evidence="6">The sequence shown here is derived from an EMBL/GenBank/DDBJ whole genome shotgun (WGS) entry which is preliminary data.</text>
</comment>
<protein>
    <submittedName>
        <fullName evidence="6">Ferredoxin</fullName>
    </submittedName>
</protein>
<dbReference type="GO" id="GO:0051539">
    <property type="term" value="F:4 iron, 4 sulfur cluster binding"/>
    <property type="evidence" value="ECO:0007669"/>
    <property type="project" value="UniProtKB-KW"/>
</dbReference>
<dbReference type="Proteomes" id="UP000179266">
    <property type="component" value="Unassembled WGS sequence"/>
</dbReference>
<proteinExistence type="predicted"/>
<dbReference type="Pfam" id="PF00037">
    <property type="entry name" value="Fer4"/>
    <property type="match status" value="2"/>
</dbReference>
<dbReference type="PANTHER" id="PTHR43687">
    <property type="entry name" value="ADENYLYLSULFATE REDUCTASE, BETA SUBUNIT"/>
    <property type="match status" value="1"/>
</dbReference>
<keyword evidence="3" id="KW-0408">Iron</keyword>
<evidence type="ECO:0000256" key="3">
    <source>
        <dbReference type="ARBA" id="ARBA00023004"/>
    </source>
</evidence>
<evidence type="ECO:0000313" key="6">
    <source>
        <dbReference type="EMBL" id="OGL45837.1"/>
    </source>
</evidence>
<sequence length="59" mass="6114">MVDSEKCTGCGICVDVCPEGAIEVNQQAVVNNEACTGCAICVSECPDEAIILAKRKPGK</sequence>
<feature type="domain" description="4Fe-4S ferredoxin-type" evidence="5">
    <location>
        <begin position="1"/>
        <end position="27"/>
    </location>
</feature>
<dbReference type="GO" id="GO:0046872">
    <property type="term" value="F:metal ion binding"/>
    <property type="evidence" value="ECO:0007669"/>
    <property type="project" value="UniProtKB-KW"/>
</dbReference>
<dbReference type="AlphaFoldDB" id="A0A1F7RYA1"/>
<evidence type="ECO:0000256" key="4">
    <source>
        <dbReference type="ARBA" id="ARBA00023014"/>
    </source>
</evidence>
<evidence type="ECO:0000256" key="1">
    <source>
        <dbReference type="ARBA" id="ARBA00022485"/>
    </source>
</evidence>
<reference evidence="6 7" key="1">
    <citation type="journal article" date="2016" name="Nat. Commun.">
        <title>Thousands of microbial genomes shed light on interconnected biogeochemical processes in an aquifer system.</title>
        <authorList>
            <person name="Anantharaman K."/>
            <person name="Brown C.T."/>
            <person name="Hug L.A."/>
            <person name="Sharon I."/>
            <person name="Castelle C.J."/>
            <person name="Probst A.J."/>
            <person name="Thomas B.C."/>
            <person name="Singh A."/>
            <person name="Wilkins M.J."/>
            <person name="Karaoz U."/>
            <person name="Brodie E.L."/>
            <person name="Williams K.H."/>
            <person name="Hubbard S.S."/>
            <person name="Banfield J.F."/>
        </authorList>
    </citation>
    <scope>NUCLEOTIDE SEQUENCE [LARGE SCALE GENOMIC DNA]</scope>
</reference>
<feature type="domain" description="4Fe-4S ferredoxin-type" evidence="5">
    <location>
        <begin position="28"/>
        <end position="55"/>
    </location>
</feature>
<dbReference type="InterPro" id="IPR017896">
    <property type="entry name" value="4Fe4S_Fe-S-bd"/>
</dbReference>